<accession>A0A0V1GYB3</accession>
<dbReference type="STRING" id="268475.A0A0V1GYB3"/>
<keyword evidence="2" id="KW-1185">Reference proteome</keyword>
<sequence>MLIVIKENKKYLLCLERTNSGCWFCRSRVRCWEEASVAGLSFVSDFVNDRWRLTLNSAISTSNSSQMSLICVYMVGPSTKQDRSVKQLSAVEKQQNLWGWMLCIFSLLLYIQNVEQMYQVSSSSKKPIVVLEGGNCFRNIGQIMRLLFFLILSKHKDGLSLPSYFSFCNMQQNLYYTNETVLHVYFHAMMQKRFLSAFLSLFSADDLLQKLLPAWTLAAWCPCLASTYFNNDASCNCRCILPFCCAIRSSEKSTNSILIVKSKNRIVKKLKTDQSTIDQIKHNVKQCAGHLALNWDDIFLMQRFHFQVYKYDLHHQLHDHDDHIPQAQLAKTDHPKYTGDCTERSREDGKIQLTFPYAIVDEVEHTGNG</sequence>
<comment type="caution">
    <text evidence="1">The sequence shown here is derived from an EMBL/GenBank/DDBJ whole genome shotgun (WGS) entry which is preliminary data.</text>
</comment>
<evidence type="ECO:0000313" key="2">
    <source>
        <dbReference type="Proteomes" id="UP000055024"/>
    </source>
</evidence>
<evidence type="ECO:0000313" key="1">
    <source>
        <dbReference type="EMBL" id="KRZ03312.1"/>
    </source>
</evidence>
<dbReference type="AlphaFoldDB" id="A0A0V1GYB3"/>
<gene>
    <name evidence="1" type="ORF">T11_10960</name>
</gene>
<reference evidence="1 2" key="1">
    <citation type="submission" date="2015-01" db="EMBL/GenBank/DDBJ databases">
        <title>Evolution of Trichinella species and genotypes.</title>
        <authorList>
            <person name="Korhonen P.K."/>
            <person name="Edoardo P."/>
            <person name="Giuseppe L.R."/>
            <person name="Gasser R.B."/>
        </authorList>
    </citation>
    <scope>NUCLEOTIDE SEQUENCE [LARGE SCALE GENOMIC DNA]</scope>
    <source>
        <strain evidence="1">ISS1029</strain>
    </source>
</reference>
<dbReference type="OrthoDB" id="5920584at2759"/>
<protein>
    <submittedName>
        <fullName evidence="1">Uncharacterized protein</fullName>
    </submittedName>
</protein>
<dbReference type="Proteomes" id="UP000055024">
    <property type="component" value="Unassembled WGS sequence"/>
</dbReference>
<proteinExistence type="predicted"/>
<dbReference type="EMBL" id="JYDP01000197">
    <property type="protein sequence ID" value="KRZ03312.1"/>
    <property type="molecule type" value="Genomic_DNA"/>
</dbReference>
<organism evidence="1 2">
    <name type="scientific">Trichinella zimbabwensis</name>
    <dbReference type="NCBI Taxonomy" id="268475"/>
    <lineage>
        <taxon>Eukaryota</taxon>
        <taxon>Metazoa</taxon>
        <taxon>Ecdysozoa</taxon>
        <taxon>Nematoda</taxon>
        <taxon>Enoplea</taxon>
        <taxon>Dorylaimia</taxon>
        <taxon>Trichinellida</taxon>
        <taxon>Trichinellidae</taxon>
        <taxon>Trichinella</taxon>
    </lineage>
</organism>
<name>A0A0V1GYB3_9BILA</name>